<comment type="cofactor">
    <cofactor evidence="1 5">
        <name>Zn(2+)</name>
        <dbReference type="ChEBI" id="CHEBI:29105"/>
    </cofactor>
</comment>
<sequence>MRAVVYDRPQEFAIREVPVRDPGAGEVRIRVLQSGVCGTDLHIHEGGFIADYPLTPGHETVGIVDAVGAAIDGLSVGEHVVINPNLTCGRCEHCRAGQPRFCPSFGGLGTLLPGGFAEYLVAPQAQVFSAEGLSPDVAVFAEPAACAVHGIEVLKPRPGTSALVVGTGATGLLLAQLIAHAGAARVTVASIAADQLATATALGLDATYLMDRDRLADDITALKALSGNGFDYVVDATGVARVQEATIALAQPGATILWYGVANERDRVSVSPYDVFRRELTITGSFSEIDTVPAALAMLRAGRIRTDGLITHRFPLERYGEALDAVRTDPTAHKVMLVP</sequence>
<evidence type="ECO:0000259" key="7">
    <source>
        <dbReference type="Pfam" id="PF08240"/>
    </source>
</evidence>
<dbReference type="PROSITE" id="PS00059">
    <property type="entry name" value="ADH_ZINC"/>
    <property type="match status" value="1"/>
</dbReference>
<keyword evidence="3 5" id="KW-0862">Zinc</keyword>
<evidence type="ECO:0000313" key="9">
    <source>
        <dbReference type="Proteomes" id="UP001501475"/>
    </source>
</evidence>
<evidence type="ECO:0000259" key="6">
    <source>
        <dbReference type="Pfam" id="PF00107"/>
    </source>
</evidence>
<dbReference type="Gene3D" id="3.40.50.720">
    <property type="entry name" value="NAD(P)-binding Rossmann-like Domain"/>
    <property type="match status" value="1"/>
</dbReference>
<dbReference type="PANTHER" id="PTHR43401">
    <property type="entry name" value="L-THREONINE 3-DEHYDROGENASE"/>
    <property type="match status" value="1"/>
</dbReference>
<evidence type="ECO:0000256" key="1">
    <source>
        <dbReference type="ARBA" id="ARBA00001947"/>
    </source>
</evidence>
<dbReference type="Pfam" id="PF00107">
    <property type="entry name" value="ADH_zinc_N"/>
    <property type="match status" value="1"/>
</dbReference>
<comment type="similarity">
    <text evidence="5">Belongs to the zinc-containing alcohol dehydrogenase family.</text>
</comment>
<organism evidence="8 9">
    <name type="scientific">Nostocoides vanveenii</name>
    <dbReference type="NCBI Taxonomy" id="330835"/>
    <lineage>
        <taxon>Bacteria</taxon>
        <taxon>Bacillati</taxon>
        <taxon>Actinomycetota</taxon>
        <taxon>Actinomycetes</taxon>
        <taxon>Micrococcales</taxon>
        <taxon>Intrasporangiaceae</taxon>
        <taxon>Nostocoides</taxon>
    </lineage>
</organism>
<accession>A0ABP4W6R9</accession>
<comment type="caution">
    <text evidence="8">The sequence shown here is derived from an EMBL/GenBank/DDBJ whole genome shotgun (WGS) entry which is preliminary data.</text>
</comment>
<gene>
    <name evidence="8" type="ORF">GCM10009810_05730</name>
</gene>
<keyword evidence="4" id="KW-0560">Oxidoreductase</keyword>
<feature type="domain" description="Alcohol dehydrogenase-like C-terminal" evidence="6">
    <location>
        <begin position="170"/>
        <end position="298"/>
    </location>
</feature>
<feature type="domain" description="Alcohol dehydrogenase-like N-terminal" evidence="7">
    <location>
        <begin position="23"/>
        <end position="129"/>
    </location>
</feature>
<dbReference type="CDD" id="cd08234">
    <property type="entry name" value="threonine_DH_like"/>
    <property type="match status" value="1"/>
</dbReference>
<dbReference type="PANTHER" id="PTHR43401:SF2">
    <property type="entry name" value="L-THREONINE 3-DEHYDROGENASE"/>
    <property type="match status" value="1"/>
</dbReference>
<dbReference type="InterPro" id="IPR011032">
    <property type="entry name" value="GroES-like_sf"/>
</dbReference>
<name>A0ABP4W6R9_9MICO</name>
<proteinExistence type="inferred from homology"/>
<evidence type="ECO:0000256" key="2">
    <source>
        <dbReference type="ARBA" id="ARBA00022723"/>
    </source>
</evidence>
<dbReference type="InterPro" id="IPR013154">
    <property type="entry name" value="ADH-like_N"/>
</dbReference>
<dbReference type="SUPFAM" id="SSF51735">
    <property type="entry name" value="NAD(P)-binding Rossmann-fold domains"/>
    <property type="match status" value="1"/>
</dbReference>
<evidence type="ECO:0000256" key="3">
    <source>
        <dbReference type="ARBA" id="ARBA00022833"/>
    </source>
</evidence>
<dbReference type="InterPro" id="IPR050129">
    <property type="entry name" value="Zn_alcohol_dh"/>
</dbReference>
<evidence type="ECO:0000256" key="4">
    <source>
        <dbReference type="ARBA" id="ARBA00023002"/>
    </source>
</evidence>
<keyword evidence="2 5" id="KW-0479">Metal-binding</keyword>
<dbReference type="Proteomes" id="UP001501475">
    <property type="component" value="Unassembled WGS sequence"/>
</dbReference>
<dbReference type="InterPro" id="IPR002328">
    <property type="entry name" value="ADH_Zn_CS"/>
</dbReference>
<protein>
    <submittedName>
        <fullName evidence="8">Zinc-dependent alcohol dehydrogenase family protein</fullName>
    </submittedName>
</protein>
<dbReference type="EMBL" id="BAAAPN010000015">
    <property type="protein sequence ID" value="GAA1747987.1"/>
    <property type="molecule type" value="Genomic_DNA"/>
</dbReference>
<evidence type="ECO:0000256" key="5">
    <source>
        <dbReference type="RuleBase" id="RU361277"/>
    </source>
</evidence>
<dbReference type="InterPro" id="IPR013149">
    <property type="entry name" value="ADH-like_C"/>
</dbReference>
<dbReference type="Pfam" id="PF08240">
    <property type="entry name" value="ADH_N"/>
    <property type="match status" value="1"/>
</dbReference>
<reference evidence="9" key="1">
    <citation type="journal article" date="2019" name="Int. J. Syst. Evol. Microbiol.">
        <title>The Global Catalogue of Microorganisms (GCM) 10K type strain sequencing project: providing services to taxonomists for standard genome sequencing and annotation.</title>
        <authorList>
            <consortium name="The Broad Institute Genomics Platform"/>
            <consortium name="The Broad Institute Genome Sequencing Center for Infectious Disease"/>
            <person name="Wu L."/>
            <person name="Ma J."/>
        </authorList>
    </citation>
    <scope>NUCLEOTIDE SEQUENCE [LARGE SCALE GENOMIC DNA]</scope>
    <source>
        <strain evidence="9">JCM 15591</strain>
    </source>
</reference>
<dbReference type="SUPFAM" id="SSF50129">
    <property type="entry name" value="GroES-like"/>
    <property type="match status" value="1"/>
</dbReference>
<dbReference type="InterPro" id="IPR036291">
    <property type="entry name" value="NAD(P)-bd_dom_sf"/>
</dbReference>
<evidence type="ECO:0000313" key="8">
    <source>
        <dbReference type="EMBL" id="GAA1747987.1"/>
    </source>
</evidence>
<keyword evidence="9" id="KW-1185">Reference proteome</keyword>
<dbReference type="Gene3D" id="3.90.180.10">
    <property type="entry name" value="Medium-chain alcohol dehydrogenases, catalytic domain"/>
    <property type="match status" value="1"/>
</dbReference>